<dbReference type="InterPro" id="IPR036291">
    <property type="entry name" value="NAD(P)-bd_dom_sf"/>
</dbReference>
<keyword evidence="7" id="KW-1185">Reference proteome</keyword>
<dbReference type="GO" id="GO:0070403">
    <property type="term" value="F:NAD+ binding"/>
    <property type="evidence" value="ECO:0007669"/>
    <property type="project" value="InterPro"/>
</dbReference>
<feature type="site" description="Important for catalytic activity" evidence="2">
    <location>
        <position position="140"/>
    </location>
</feature>
<dbReference type="GO" id="GO:0006631">
    <property type="term" value="P:fatty acid metabolic process"/>
    <property type="evidence" value="ECO:0007669"/>
    <property type="project" value="InterPro"/>
</dbReference>
<gene>
    <name evidence="6" type="ORF">SAMN06265173_10670</name>
</gene>
<dbReference type="GO" id="GO:0016616">
    <property type="term" value="F:oxidoreductase activity, acting on the CH-OH group of donors, NAD or NADP as acceptor"/>
    <property type="evidence" value="ECO:0007669"/>
    <property type="project" value="InterPro"/>
</dbReference>
<evidence type="ECO:0000256" key="2">
    <source>
        <dbReference type="PIRSR" id="PIRSR000105-1"/>
    </source>
</evidence>
<keyword evidence="1" id="KW-0560">Oxidoreductase</keyword>
<dbReference type="SUPFAM" id="SSF48179">
    <property type="entry name" value="6-phosphogluconate dehydrogenase C-terminal domain-like"/>
    <property type="match status" value="1"/>
</dbReference>
<evidence type="ECO:0000259" key="4">
    <source>
        <dbReference type="Pfam" id="PF00725"/>
    </source>
</evidence>
<dbReference type="InterPro" id="IPR013328">
    <property type="entry name" value="6PGD_dom2"/>
</dbReference>
<protein>
    <submittedName>
        <fullName evidence="6">3-hydroxyacyl-CoA dehydrogenase</fullName>
    </submittedName>
</protein>
<dbReference type="OrthoDB" id="9803287at2"/>
<dbReference type="Pfam" id="PF02737">
    <property type="entry name" value="3HCDH_N"/>
    <property type="match status" value="1"/>
</dbReference>
<evidence type="ECO:0000256" key="3">
    <source>
        <dbReference type="SAM" id="Phobius"/>
    </source>
</evidence>
<dbReference type="InterPro" id="IPR006176">
    <property type="entry name" value="3-OHacyl-CoA_DH_NAD-bd"/>
</dbReference>
<name>A0A521CDF1_9RHOB</name>
<evidence type="ECO:0000256" key="1">
    <source>
        <dbReference type="ARBA" id="ARBA00023002"/>
    </source>
</evidence>
<keyword evidence="3" id="KW-0812">Transmembrane</keyword>
<dbReference type="InterPro" id="IPR006108">
    <property type="entry name" value="3HC_DH_C"/>
</dbReference>
<accession>A0A521CDF1</accession>
<dbReference type="Proteomes" id="UP000316030">
    <property type="component" value="Unassembled WGS sequence"/>
</dbReference>
<evidence type="ECO:0000259" key="5">
    <source>
        <dbReference type="Pfam" id="PF02737"/>
    </source>
</evidence>
<proteinExistence type="predicted"/>
<dbReference type="RefSeq" id="WP_142492697.1">
    <property type="nucleotide sequence ID" value="NZ_FXTO01000006.1"/>
</dbReference>
<dbReference type="Gene3D" id="3.40.50.720">
    <property type="entry name" value="NAD(P)-binding Rossmann-like Domain"/>
    <property type="match status" value="1"/>
</dbReference>
<reference evidence="6 7" key="1">
    <citation type="submission" date="2017-05" db="EMBL/GenBank/DDBJ databases">
        <authorList>
            <person name="Varghese N."/>
            <person name="Submissions S."/>
        </authorList>
    </citation>
    <scope>NUCLEOTIDE SEQUENCE [LARGE SCALE GENOMIC DNA]</scope>
    <source>
        <strain evidence="6 7">DSM 29506</strain>
    </source>
</reference>
<feature type="transmembrane region" description="Helical" evidence="3">
    <location>
        <begin position="6"/>
        <end position="26"/>
    </location>
</feature>
<feature type="domain" description="3-hydroxyacyl-CoA dehydrogenase NAD binding" evidence="5">
    <location>
        <begin position="6"/>
        <end position="183"/>
    </location>
</feature>
<organism evidence="6 7">
    <name type="scientific">Thalassovita litoralis</name>
    <dbReference type="NCBI Taxonomy" id="1010611"/>
    <lineage>
        <taxon>Bacteria</taxon>
        <taxon>Pseudomonadati</taxon>
        <taxon>Pseudomonadota</taxon>
        <taxon>Alphaproteobacteria</taxon>
        <taxon>Rhodobacterales</taxon>
        <taxon>Roseobacteraceae</taxon>
        <taxon>Thalassovita</taxon>
    </lineage>
</organism>
<dbReference type="EMBL" id="FXTO01000006">
    <property type="protein sequence ID" value="SMO57443.1"/>
    <property type="molecule type" value="Genomic_DNA"/>
</dbReference>
<dbReference type="SUPFAM" id="SSF51735">
    <property type="entry name" value="NAD(P)-binding Rossmann-fold domains"/>
    <property type="match status" value="1"/>
</dbReference>
<dbReference type="Gene3D" id="1.10.1040.10">
    <property type="entry name" value="N-(1-d-carboxylethyl)-l-norvaline Dehydrogenase, domain 2"/>
    <property type="match status" value="1"/>
</dbReference>
<keyword evidence="3" id="KW-1133">Transmembrane helix</keyword>
<dbReference type="Pfam" id="PF00725">
    <property type="entry name" value="3HCDH"/>
    <property type="match status" value="1"/>
</dbReference>
<dbReference type="PANTHER" id="PTHR48075:SF5">
    <property type="entry name" value="3-HYDROXYBUTYRYL-COA DEHYDROGENASE"/>
    <property type="match status" value="1"/>
</dbReference>
<sequence length="312" mass="33601">MTHPHTIAALGGGLIGASWSALFLAYGHRVRIADPNPQAADYCRDFIIRAWPHLSELVSDLPDTPPLDQLAVFNDIGAACHGATFVQECGPDRIGPKQQIVAQAEAALEADVLIASSTSSLMATDIQAQAQHPGRILVAHPMNPPHLVPLVELVAGNRTAPDTLSRAEAFYASLDRVTIRVQKERPGHLANRLTSALYREAVNIVAEGIASVADVDRAIAYGPGMRWGLMGPHLIYHLGGGPGGYRHYLDHLGPTQESRWQDLGHPRLTPELVEDLVAGLEQEIAGLDPDQIEASRDRALVALAKLKQGLPF</sequence>
<dbReference type="InterPro" id="IPR022694">
    <property type="entry name" value="3-OHacyl-CoA_DH"/>
</dbReference>
<dbReference type="InterPro" id="IPR008927">
    <property type="entry name" value="6-PGluconate_DH-like_C_sf"/>
</dbReference>
<keyword evidence="3" id="KW-0472">Membrane</keyword>
<feature type="domain" description="3-hydroxyacyl-CoA dehydrogenase C-terminal" evidence="4">
    <location>
        <begin position="187"/>
        <end position="255"/>
    </location>
</feature>
<evidence type="ECO:0000313" key="6">
    <source>
        <dbReference type="EMBL" id="SMO57443.1"/>
    </source>
</evidence>
<evidence type="ECO:0000313" key="7">
    <source>
        <dbReference type="Proteomes" id="UP000316030"/>
    </source>
</evidence>
<dbReference type="AlphaFoldDB" id="A0A521CDF1"/>
<dbReference type="PANTHER" id="PTHR48075">
    <property type="entry name" value="3-HYDROXYACYL-COA DEHYDROGENASE FAMILY PROTEIN"/>
    <property type="match status" value="1"/>
</dbReference>
<dbReference type="PIRSF" id="PIRSF000105">
    <property type="entry name" value="HCDH"/>
    <property type="match status" value="1"/>
</dbReference>